<feature type="compositionally biased region" description="Basic and acidic residues" evidence="1">
    <location>
        <begin position="99"/>
        <end position="109"/>
    </location>
</feature>
<comment type="caution">
    <text evidence="2">The sequence shown here is derived from an EMBL/GenBank/DDBJ whole genome shotgun (WGS) entry which is preliminary data.</text>
</comment>
<dbReference type="EMBL" id="JANPWB010000016">
    <property type="protein sequence ID" value="KAJ1081259.1"/>
    <property type="molecule type" value="Genomic_DNA"/>
</dbReference>
<feature type="region of interest" description="Disordered" evidence="1">
    <location>
        <begin position="227"/>
        <end position="252"/>
    </location>
</feature>
<keyword evidence="3" id="KW-1185">Reference proteome</keyword>
<evidence type="ECO:0000256" key="1">
    <source>
        <dbReference type="SAM" id="MobiDB-lite"/>
    </source>
</evidence>
<evidence type="ECO:0000313" key="2">
    <source>
        <dbReference type="EMBL" id="KAJ1081259.1"/>
    </source>
</evidence>
<evidence type="ECO:0000313" key="3">
    <source>
        <dbReference type="Proteomes" id="UP001066276"/>
    </source>
</evidence>
<feature type="region of interest" description="Disordered" evidence="1">
    <location>
        <begin position="168"/>
        <end position="203"/>
    </location>
</feature>
<reference evidence="2" key="1">
    <citation type="journal article" date="2022" name="bioRxiv">
        <title>Sequencing and chromosome-scale assembly of the giantPleurodeles waltlgenome.</title>
        <authorList>
            <person name="Brown T."/>
            <person name="Elewa A."/>
            <person name="Iarovenko S."/>
            <person name="Subramanian E."/>
            <person name="Araus A.J."/>
            <person name="Petzold A."/>
            <person name="Susuki M."/>
            <person name="Suzuki K.-i.T."/>
            <person name="Hayashi T."/>
            <person name="Toyoda A."/>
            <person name="Oliveira C."/>
            <person name="Osipova E."/>
            <person name="Leigh N.D."/>
            <person name="Simon A."/>
            <person name="Yun M.H."/>
        </authorList>
    </citation>
    <scope>NUCLEOTIDE SEQUENCE</scope>
    <source>
        <strain evidence="2">20211129_DDA</strain>
        <tissue evidence="2">Liver</tissue>
    </source>
</reference>
<dbReference type="Proteomes" id="UP001066276">
    <property type="component" value="Chromosome 12"/>
</dbReference>
<feature type="region of interest" description="Disordered" evidence="1">
    <location>
        <begin position="91"/>
        <end position="114"/>
    </location>
</feature>
<proteinExistence type="predicted"/>
<feature type="compositionally biased region" description="Acidic residues" evidence="1">
    <location>
        <begin position="168"/>
        <end position="183"/>
    </location>
</feature>
<dbReference type="AlphaFoldDB" id="A0AAV7KTF7"/>
<gene>
    <name evidence="2" type="ORF">NDU88_001442</name>
</gene>
<organism evidence="2 3">
    <name type="scientific">Pleurodeles waltl</name>
    <name type="common">Iberian ribbed newt</name>
    <dbReference type="NCBI Taxonomy" id="8319"/>
    <lineage>
        <taxon>Eukaryota</taxon>
        <taxon>Metazoa</taxon>
        <taxon>Chordata</taxon>
        <taxon>Craniata</taxon>
        <taxon>Vertebrata</taxon>
        <taxon>Euteleostomi</taxon>
        <taxon>Amphibia</taxon>
        <taxon>Batrachia</taxon>
        <taxon>Caudata</taxon>
        <taxon>Salamandroidea</taxon>
        <taxon>Salamandridae</taxon>
        <taxon>Pleurodelinae</taxon>
        <taxon>Pleurodeles</taxon>
    </lineage>
</organism>
<accession>A0AAV7KTF7</accession>
<protein>
    <submittedName>
        <fullName evidence="2">Uncharacterized protein</fullName>
    </submittedName>
</protein>
<name>A0AAV7KTF7_PLEWA</name>
<sequence>MLVKVRASSGQPPEGRAGSGATCLLLGDYIPAILDYIDSAQGDEQLSTSWGTSGLGDMENYEKELLDYDEEGILEEGEILDDVTNVPGGLKKSWSAGDSRQRKNKDVAKQNDGALVGEVSSPLIEDDMPPRLPLKEGDIVNAYGKRQFKVKNTITAPQQVVITHISDTDEDIGDIDEDDEDSDAWGSLSQASPHKKPKLESSTPFSAKLILDSEDAEQEKAFGDTKKSYLRKPPLPSLITGGGRRQPHRTRCRPSAETGLRRLGTHRVCQSGPHSIRTMIISDRAGDKAGM</sequence>